<keyword evidence="5 8" id="KW-0812">Transmembrane</keyword>
<evidence type="ECO:0000313" key="10">
    <source>
        <dbReference type="Proteomes" id="UP001369958"/>
    </source>
</evidence>
<keyword evidence="6 8" id="KW-1133">Transmembrane helix</keyword>
<evidence type="ECO:0000256" key="7">
    <source>
        <dbReference type="ARBA" id="ARBA00023136"/>
    </source>
</evidence>
<feature type="transmembrane region" description="Helical" evidence="8">
    <location>
        <begin position="32"/>
        <end position="49"/>
    </location>
</feature>
<evidence type="ECO:0000256" key="2">
    <source>
        <dbReference type="ARBA" id="ARBA00008566"/>
    </source>
</evidence>
<evidence type="ECO:0000256" key="1">
    <source>
        <dbReference type="ARBA" id="ARBA00004651"/>
    </source>
</evidence>
<accession>A0ABZ2HW26</accession>
<dbReference type="InterPro" id="IPR051629">
    <property type="entry name" value="Sulfite_efflux_TDT"/>
</dbReference>
<dbReference type="Proteomes" id="UP001369958">
    <property type="component" value="Chromosome"/>
</dbReference>
<evidence type="ECO:0000256" key="5">
    <source>
        <dbReference type="ARBA" id="ARBA00022692"/>
    </source>
</evidence>
<dbReference type="CDD" id="cd09318">
    <property type="entry name" value="TDT_SSU1"/>
    <property type="match status" value="1"/>
</dbReference>
<keyword evidence="4" id="KW-1003">Cell membrane</keyword>
<dbReference type="InterPro" id="IPR038665">
    <property type="entry name" value="Voltage-dep_anion_channel_sf"/>
</dbReference>
<dbReference type="Pfam" id="PF03595">
    <property type="entry name" value="SLAC1"/>
    <property type="match status" value="1"/>
</dbReference>
<feature type="transmembrane region" description="Helical" evidence="8">
    <location>
        <begin position="340"/>
        <end position="361"/>
    </location>
</feature>
<feature type="transmembrane region" description="Helical" evidence="8">
    <location>
        <begin position="268"/>
        <end position="297"/>
    </location>
</feature>
<feature type="transmembrane region" description="Helical" evidence="8">
    <location>
        <begin position="100"/>
        <end position="121"/>
    </location>
</feature>
<dbReference type="InterPro" id="IPR004695">
    <property type="entry name" value="SLAC1/Mae1/Ssu1/TehA"/>
</dbReference>
<comment type="subcellular location">
    <subcellularLocation>
        <location evidence="1">Cell membrane</location>
        <topology evidence="1">Multi-pass membrane protein</topology>
    </subcellularLocation>
</comment>
<name>A0ABZ2HW26_9HYPH</name>
<evidence type="ECO:0000256" key="8">
    <source>
        <dbReference type="SAM" id="Phobius"/>
    </source>
</evidence>
<feature type="transmembrane region" description="Helical" evidence="8">
    <location>
        <begin position="133"/>
        <end position="154"/>
    </location>
</feature>
<feature type="transmembrane region" description="Helical" evidence="8">
    <location>
        <begin position="309"/>
        <end position="328"/>
    </location>
</feature>
<evidence type="ECO:0000256" key="4">
    <source>
        <dbReference type="ARBA" id="ARBA00022475"/>
    </source>
</evidence>
<feature type="transmembrane region" description="Helical" evidence="8">
    <location>
        <begin position="198"/>
        <end position="226"/>
    </location>
</feature>
<gene>
    <name evidence="9" type="ORF">V6617_12540</name>
</gene>
<keyword evidence="3" id="KW-0813">Transport</keyword>
<dbReference type="PANTHER" id="PTHR31686">
    <property type="match status" value="1"/>
</dbReference>
<dbReference type="Gene3D" id="1.50.10.150">
    <property type="entry name" value="Voltage-dependent anion channel"/>
    <property type="match status" value="1"/>
</dbReference>
<feature type="transmembrane region" description="Helical" evidence="8">
    <location>
        <begin position="238"/>
        <end position="256"/>
    </location>
</feature>
<sequence>MAMAAIEEGQGRRFLGALSGPGEIVRQFTPNWFAVTMGTGILAVALGQFPQSRVLFGTGEALWIANMVLFVGFSALYLARWVLHFDGACRILGHSSMSMFLGCIPMGLATIVNGFLLFGGAHAGNMAVDIALALWWVDVALAFACGLGVPFLMFTRQTHTIEQMSAVWLLPVVACEVVATSGALLLPQIGDANLQLSILMTSYVLWACSVPLALSIIVILFLRLAIHKLPHAGMAPSSWLALGPIATGALAMFVLAENGPAVLAASELGTLATAIGGASFLTGLILWGYGIWWAVMASLVTAWYFRNPVPFNLGWWAYIFPLGVFALASIKLGDLLALDFIAWVGGALVAALALVWIAVIVRTLGQAWQGKLFLAPCLSDDLRVSSCGQDAQTTR</sequence>
<evidence type="ECO:0000256" key="3">
    <source>
        <dbReference type="ARBA" id="ARBA00022448"/>
    </source>
</evidence>
<feature type="transmembrane region" description="Helical" evidence="8">
    <location>
        <begin position="166"/>
        <end position="186"/>
    </location>
</feature>
<dbReference type="PANTHER" id="PTHR31686:SF1">
    <property type="entry name" value="SULFITE EFFLUX PUMP SSU1"/>
    <property type="match status" value="1"/>
</dbReference>
<dbReference type="EMBL" id="CP146275">
    <property type="protein sequence ID" value="WWT31834.1"/>
    <property type="molecule type" value="Genomic_DNA"/>
</dbReference>
<evidence type="ECO:0000313" key="9">
    <source>
        <dbReference type="EMBL" id="WWT31834.1"/>
    </source>
</evidence>
<feature type="transmembrane region" description="Helical" evidence="8">
    <location>
        <begin position="61"/>
        <end position="79"/>
    </location>
</feature>
<proteinExistence type="inferred from homology"/>
<keyword evidence="10" id="KW-1185">Reference proteome</keyword>
<reference evidence="9 10" key="1">
    <citation type="submission" date="2024-02" db="EMBL/GenBank/DDBJ databases">
        <title>Complete genome sequence of Pelagibacterium nitratireducens ZH15.</title>
        <authorList>
            <person name="Zhao L.H."/>
        </authorList>
    </citation>
    <scope>NUCLEOTIDE SEQUENCE [LARGE SCALE GENOMIC DNA]</scope>
    <source>
        <strain evidence="9 10">ZH15</strain>
    </source>
</reference>
<organism evidence="9 10">
    <name type="scientific">Pelagibacterium nitratireducens</name>
    <dbReference type="NCBI Taxonomy" id="1046114"/>
    <lineage>
        <taxon>Bacteria</taxon>
        <taxon>Pseudomonadati</taxon>
        <taxon>Pseudomonadota</taxon>
        <taxon>Alphaproteobacteria</taxon>
        <taxon>Hyphomicrobiales</taxon>
        <taxon>Devosiaceae</taxon>
        <taxon>Pelagibacterium</taxon>
    </lineage>
</organism>
<comment type="similarity">
    <text evidence="2">Belongs to the tellurite-resistance/dicarboxylate transporter (TDT) family.</text>
</comment>
<protein>
    <submittedName>
        <fullName evidence="9">TDT family transporter</fullName>
    </submittedName>
</protein>
<keyword evidence="7 8" id="KW-0472">Membrane</keyword>
<evidence type="ECO:0000256" key="6">
    <source>
        <dbReference type="ARBA" id="ARBA00022989"/>
    </source>
</evidence>